<evidence type="ECO:0000256" key="12">
    <source>
        <dbReference type="ARBA" id="ARBA00023027"/>
    </source>
</evidence>
<dbReference type="FunFam" id="1.10.490.10:FF:000003">
    <property type="entry name" value="Flavohemoprotein"/>
    <property type="match status" value="1"/>
</dbReference>
<dbReference type="FunFam" id="3.40.50.80:FF:000010">
    <property type="entry name" value="Flavohemoprotein"/>
    <property type="match status" value="1"/>
</dbReference>
<dbReference type="GO" id="GO:0046210">
    <property type="term" value="P:nitric oxide catabolic process"/>
    <property type="evidence" value="ECO:0007669"/>
    <property type="project" value="TreeGrafter"/>
</dbReference>
<dbReference type="EMBL" id="LT840184">
    <property type="protein sequence ID" value="SMF87740.1"/>
    <property type="molecule type" value="Genomic_DNA"/>
</dbReference>
<keyword evidence="5 15" id="KW-0561">Oxygen transport</keyword>
<dbReference type="HAMAP" id="MF_01252">
    <property type="entry name" value="Hmp"/>
    <property type="match status" value="1"/>
</dbReference>
<dbReference type="InterPro" id="IPR001709">
    <property type="entry name" value="Flavoprot_Pyr_Nucl_cyt_Rdtase"/>
</dbReference>
<dbReference type="PROSITE" id="PS01033">
    <property type="entry name" value="GLOBIN"/>
    <property type="match status" value="1"/>
</dbReference>
<feature type="site" description="Involved in heme-bound ligand stabilization and O-O bond activation" evidence="15">
    <location>
        <position position="29"/>
    </location>
</feature>
<keyword evidence="9 15" id="KW-0521">NADP</keyword>
<dbReference type="GO" id="GO:0071500">
    <property type="term" value="P:cellular response to nitrosative stress"/>
    <property type="evidence" value="ECO:0007669"/>
    <property type="project" value="TreeGrafter"/>
</dbReference>
<keyword evidence="3 15" id="KW-0813">Transport</keyword>
<feature type="site" description="Influences the redox potential of the prosthetic heme and FAD groups" evidence="15">
    <location>
        <position position="84"/>
    </location>
</feature>
<reference evidence="19" key="1">
    <citation type="submission" date="2017-04" db="EMBL/GenBank/DDBJ databases">
        <authorList>
            <person name="Varghese N."/>
            <person name="Submissions S."/>
        </authorList>
    </citation>
    <scope>NUCLEOTIDE SEQUENCE [LARGE SCALE GENOMIC DNA]</scope>
    <source>
        <strain evidence="19">N3/975</strain>
    </source>
</reference>
<keyword evidence="4 15" id="KW-0349">Heme</keyword>
<evidence type="ECO:0000313" key="18">
    <source>
        <dbReference type="EMBL" id="SMF87740.1"/>
    </source>
</evidence>
<dbReference type="Pfam" id="PF00175">
    <property type="entry name" value="NAD_binding_1"/>
    <property type="match status" value="1"/>
</dbReference>
<dbReference type="GO" id="GO:0020037">
    <property type="term" value="F:heme binding"/>
    <property type="evidence" value="ECO:0007669"/>
    <property type="project" value="InterPro"/>
</dbReference>
<evidence type="ECO:0000256" key="10">
    <source>
        <dbReference type="ARBA" id="ARBA00023002"/>
    </source>
</evidence>
<comment type="cofactor">
    <cofactor evidence="15">
        <name>heme b</name>
        <dbReference type="ChEBI" id="CHEBI:60344"/>
    </cofactor>
    <text evidence="15">Binds 1 heme b (iron(II)-protoporphyrin IX) group per subunit.</text>
</comment>
<dbReference type="STRING" id="1313296.SAMN05661091_3886"/>
<comment type="function">
    <text evidence="15">Is involved in NO detoxification in an aerobic process, termed nitric oxide dioxygenase (NOD) reaction that utilizes O(2) and NAD(P)H to convert NO to nitrate, which protects the bacterium from various noxious nitrogen compounds. Therefore, plays a central role in the inducible response to nitrosative stress.</text>
</comment>
<keyword evidence="18" id="KW-0223">Dioxygenase</keyword>
<dbReference type="Gene3D" id="3.40.50.80">
    <property type="entry name" value="Nucleotide-binding domain of ferredoxin-NADP reductase (FNR) module"/>
    <property type="match status" value="1"/>
</dbReference>
<dbReference type="InterPro" id="IPR012292">
    <property type="entry name" value="Globin/Proto"/>
</dbReference>
<evidence type="ECO:0000256" key="2">
    <source>
        <dbReference type="ARBA" id="ARBA00008414"/>
    </source>
</evidence>
<keyword evidence="11 15" id="KW-0408">Iron</keyword>
<dbReference type="AlphaFoldDB" id="A0A1X7HKK1"/>
<dbReference type="InterPro" id="IPR001433">
    <property type="entry name" value="OxRdtase_FAD/NAD-bd"/>
</dbReference>
<dbReference type="InterPro" id="IPR023950">
    <property type="entry name" value="Hmp"/>
</dbReference>
<feature type="binding site" description="proximal binding residue" evidence="15">
    <location>
        <position position="85"/>
    </location>
    <ligand>
        <name>heme b</name>
        <dbReference type="ChEBI" id="CHEBI:60344"/>
    </ligand>
    <ligandPart>
        <name>Fe</name>
        <dbReference type="ChEBI" id="CHEBI:18248"/>
    </ligandPart>
</feature>
<dbReference type="GO" id="GO:0005344">
    <property type="term" value="F:oxygen carrier activity"/>
    <property type="evidence" value="ECO:0007669"/>
    <property type="project" value="UniProtKB-UniRule"/>
</dbReference>
<accession>A0A1X7HKK1</accession>
<dbReference type="Proteomes" id="UP000192940">
    <property type="component" value="Chromosome I"/>
</dbReference>
<keyword evidence="8 15" id="KW-0274">FAD</keyword>
<comment type="cofactor">
    <cofactor evidence="15">
        <name>FAD</name>
        <dbReference type="ChEBI" id="CHEBI:57692"/>
    </cofactor>
    <text evidence="15">Binds 1 FAD per subunit.</text>
</comment>
<evidence type="ECO:0000256" key="8">
    <source>
        <dbReference type="ARBA" id="ARBA00022827"/>
    </source>
</evidence>
<dbReference type="SUPFAM" id="SSF46458">
    <property type="entry name" value="Globin-like"/>
    <property type="match status" value="1"/>
</dbReference>
<dbReference type="GO" id="GO:0046872">
    <property type="term" value="F:metal ion binding"/>
    <property type="evidence" value="ECO:0007669"/>
    <property type="project" value="UniProtKB-KW"/>
</dbReference>
<comment type="similarity">
    <text evidence="1 15">In the C-terminal section; belongs to the flavoprotein pyridine nucleotide cytochrome reductase family.</text>
</comment>
<evidence type="ECO:0000256" key="11">
    <source>
        <dbReference type="ARBA" id="ARBA00023004"/>
    </source>
</evidence>
<dbReference type="Gene3D" id="2.40.30.10">
    <property type="entry name" value="Translation factors"/>
    <property type="match status" value="1"/>
</dbReference>
<dbReference type="Pfam" id="PF00042">
    <property type="entry name" value="Globin"/>
    <property type="match status" value="1"/>
</dbReference>
<feature type="domain" description="FAD-binding FR-type" evidence="17">
    <location>
        <begin position="152"/>
        <end position="263"/>
    </location>
</feature>
<dbReference type="SUPFAM" id="SSF52343">
    <property type="entry name" value="Ferredoxin reductase-like, C-terminal NADP-linked domain"/>
    <property type="match status" value="1"/>
</dbReference>
<organism evidence="18 19">
    <name type="scientific">Paenibacillus uliginis N3/975</name>
    <dbReference type="NCBI Taxonomy" id="1313296"/>
    <lineage>
        <taxon>Bacteria</taxon>
        <taxon>Bacillati</taxon>
        <taxon>Bacillota</taxon>
        <taxon>Bacilli</taxon>
        <taxon>Bacillales</taxon>
        <taxon>Paenibacillaceae</taxon>
        <taxon>Paenibacillus</taxon>
    </lineage>
</organism>
<dbReference type="InterPro" id="IPR009050">
    <property type="entry name" value="Globin-like_sf"/>
</dbReference>
<feature type="binding site" evidence="15">
    <location>
        <position position="190"/>
    </location>
    <ligand>
        <name>FAD</name>
        <dbReference type="ChEBI" id="CHEBI:57692"/>
    </ligand>
</feature>
<keyword evidence="12 15" id="KW-0520">NAD</keyword>
<dbReference type="RefSeq" id="WP_208914691.1">
    <property type="nucleotide sequence ID" value="NZ_LT840184.1"/>
</dbReference>
<sequence>MLDPHTIEIIKSTVPVLEVHGKAITTVFYQKLFRHHPELLNIFNHANQRQGKQPTALAGAVYAAAANIDRLENILPVVKQIGEKHRALNILPEHYPIVGETLLAAIKDVLGDAATPEIMDAWGKAYQIIADVFISVEADMYNTAEAAPGGWRGYRNFIIDRKVEESRVITSFYLKPEDGQAISQYEPGQYITLRVKPEGEQYTHIRHYTLSAAPGQPYYKISVKREDAAEDKPAGIVSSWLHSHAEPGTVVELSAPAGSFTLDQTDEHPLVLISGGVGLTPMVSMLEAVLSTQPQRPVTYIHSAIDGSHHAMKEHVEKLASTHKQLNSYVIYERPLEGEACHKTGYIDLSFLRDTVDPMSDCYFCGPVPFMSSVQQNLKALGLPDERIHYEFFGPAASLEA</sequence>
<dbReference type="PANTHER" id="PTHR43396:SF3">
    <property type="entry name" value="FLAVOHEMOPROTEIN"/>
    <property type="match status" value="1"/>
</dbReference>
<comment type="caution">
    <text evidence="15">Lacks conserved residue(s) required for the propagation of feature annotation.</text>
</comment>
<evidence type="ECO:0000256" key="4">
    <source>
        <dbReference type="ARBA" id="ARBA00022617"/>
    </source>
</evidence>
<protein>
    <recommendedName>
        <fullName evidence="15">Flavohemoprotein</fullName>
    </recommendedName>
    <alternativeName>
        <fullName evidence="15">Flavohemoglobin</fullName>
    </alternativeName>
    <alternativeName>
        <fullName evidence="15">Hemoglobin-like protein</fullName>
    </alternativeName>
    <alternativeName>
        <fullName evidence="15">Nitric oxide dioxygenase</fullName>
        <shortName evidence="15">NO oxygenase</shortName>
        <shortName evidence="15">NOD</shortName>
        <ecNumber evidence="15">1.14.12.17</ecNumber>
    </alternativeName>
</protein>
<comment type="catalytic activity">
    <reaction evidence="14 15">
        <text>2 nitric oxide + NADPH + 2 O2 = 2 nitrate + NADP(+) + H(+)</text>
        <dbReference type="Rhea" id="RHEA:19465"/>
        <dbReference type="ChEBI" id="CHEBI:15378"/>
        <dbReference type="ChEBI" id="CHEBI:15379"/>
        <dbReference type="ChEBI" id="CHEBI:16480"/>
        <dbReference type="ChEBI" id="CHEBI:17632"/>
        <dbReference type="ChEBI" id="CHEBI:57783"/>
        <dbReference type="ChEBI" id="CHEBI:58349"/>
        <dbReference type="EC" id="1.14.12.17"/>
    </reaction>
</comment>
<evidence type="ECO:0000259" key="17">
    <source>
        <dbReference type="PROSITE" id="PS51384"/>
    </source>
</evidence>
<dbReference type="GO" id="GO:0019825">
    <property type="term" value="F:oxygen binding"/>
    <property type="evidence" value="ECO:0007669"/>
    <property type="project" value="InterPro"/>
</dbReference>
<dbReference type="EC" id="1.14.12.17" evidence="15"/>
<dbReference type="CDD" id="cd14777">
    <property type="entry name" value="Yhb1-globin-like"/>
    <property type="match status" value="1"/>
</dbReference>
<dbReference type="GO" id="GO:0008941">
    <property type="term" value="F:nitric oxide dioxygenase NAD(P)H activity"/>
    <property type="evidence" value="ECO:0007669"/>
    <property type="project" value="UniProtKB-UniRule"/>
</dbReference>
<keyword evidence="7 15" id="KW-0479">Metal-binding</keyword>
<comment type="catalytic activity">
    <reaction evidence="13 15">
        <text>2 nitric oxide + NADH + 2 O2 = 2 nitrate + NAD(+) + H(+)</text>
        <dbReference type="Rhea" id="RHEA:19469"/>
        <dbReference type="ChEBI" id="CHEBI:15378"/>
        <dbReference type="ChEBI" id="CHEBI:15379"/>
        <dbReference type="ChEBI" id="CHEBI:16480"/>
        <dbReference type="ChEBI" id="CHEBI:17632"/>
        <dbReference type="ChEBI" id="CHEBI:57540"/>
        <dbReference type="ChEBI" id="CHEBI:57945"/>
        <dbReference type="EC" id="1.14.12.17"/>
    </reaction>
</comment>
<feature type="binding site" evidence="15">
    <location>
        <begin position="276"/>
        <end position="281"/>
    </location>
    <ligand>
        <name>NADP(+)</name>
        <dbReference type="ChEBI" id="CHEBI:58349"/>
    </ligand>
</feature>
<dbReference type="InterPro" id="IPR039261">
    <property type="entry name" value="FNR_nucleotide-bd"/>
</dbReference>
<dbReference type="InterPro" id="IPR017927">
    <property type="entry name" value="FAD-bd_FR_type"/>
</dbReference>
<dbReference type="InterPro" id="IPR017938">
    <property type="entry name" value="Riboflavin_synthase-like_b-brl"/>
</dbReference>
<feature type="active site" description="Charge relay system" evidence="15">
    <location>
        <position position="95"/>
    </location>
</feature>
<dbReference type="FunFam" id="2.40.30.10:FF:000034">
    <property type="entry name" value="Flavohemoprotein"/>
    <property type="match status" value="1"/>
</dbReference>
<dbReference type="Gene3D" id="1.10.490.10">
    <property type="entry name" value="Globins"/>
    <property type="match status" value="1"/>
</dbReference>
<dbReference type="GO" id="GO:0009636">
    <property type="term" value="P:response to toxic substance"/>
    <property type="evidence" value="ECO:0007669"/>
    <property type="project" value="UniProtKB-KW"/>
</dbReference>
<keyword evidence="15" id="KW-0216">Detoxification</keyword>
<evidence type="ECO:0000256" key="13">
    <source>
        <dbReference type="ARBA" id="ARBA00048649"/>
    </source>
</evidence>
<evidence type="ECO:0000256" key="9">
    <source>
        <dbReference type="ARBA" id="ARBA00022857"/>
    </source>
</evidence>
<evidence type="ECO:0000256" key="14">
    <source>
        <dbReference type="ARBA" id="ARBA00049433"/>
    </source>
</evidence>
<dbReference type="InterPro" id="IPR000971">
    <property type="entry name" value="Globin"/>
</dbReference>
<dbReference type="PRINTS" id="PR00371">
    <property type="entry name" value="FPNCR"/>
</dbReference>
<comment type="similarity">
    <text evidence="2 15">Belongs to the globin family. Two-domain flavohemoproteins subfamily.</text>
</comment>
<evidence type="ECO:0000256" key="15">
    <source>
        <dbReference type="HAMAP-Rule" id="MF_01252"/>
    </source>
</evidence>
<evidence type="ECO:0000256" key="3">
    <source>
        <dbReference type="ARBA" id="ARBA00022448"/>
    </source>
</evidence>
<dbReference type="PANTHER" id="PTHR43396">
    <property type="entry name" value="FLAVOHEMOPROTEIN"/>
    <property type="match status" value="1"/>
</dbReference>
<proteinExistence type="inferred from homology"/>
<feature type="domain" description="Globin" evidence="16">
    <location>
        <begin position="1"/>
        <end position="138"/>
    </location>
</feature>
<dbReference type="CDD" id="cd06184">
    <property type="entry name" value="flavohem_like_fad_nad_binding"/>
    <property type="match status" value="1"/>
</dbReference>
<evidence type="ECO:0000256" key="5">
    <source>
        <dbReference type="ARBA" id="ARBA00022621"/>
    </source>
</evidence>
<evidence type="ECO:0000256" key="7">
    <source>
        <dbReference type="ARBA" id="ARBA00022723"/>
    </source>
</evidence>
<feature type="region of interest" description="Reductase" evidence="15">
    <location>
        <begin position="149"/>
        <end position="401"/>
    </location>
</feature>
<keyword evidence="6 15" id="KW-0285">Flavoprotein</keyword>
<dbReference type="InterPro" id="IPR008333">
    <property type="entry name" value="Cbr1-like_FAD-bd_dom"/>
</dbReference>
<evidence type="ECO:0000313" key="19">
    <source>
        <dbReference type="Proteomes" id="UP000192940"/>
    </source>
</evidence>
<evidence type="ECO:0000256" key="1">
    <source>
        <dbReference type="ARBA" id="ARBA00006401"/>
    </source>
</evidence>
<evidence type="ECO:0000256" key="6">
    <source>
        <dbReference type="ARBA" id="ARBA00022630"/>
    </source>
</evidence>
<keyword evidence="10 15" id="KW-0560">Oxidoreductase</keyword>
<gene>
    <name evidence="15" type="primary">hmp</name>
    <name evidence="18" type="ORF">SAMN05661091_3886</name>
</gene>
<name>A0A1X7HKK1_9BACL</name>
<keyword evidence="19" id="KW-1185">Reference proteome</keyword>
<feature type="site" description="Influences the redox potential of the prosthetic heme and FAD groups" evidence="15">
    <location>
        <position position="391"/>
    </location>
</feature>
<dbReference type="Pfam" id="PF00970">
    <property type="entry name" value="FAD_binding_6"/>
    <property type="match status" value="1"/>
</dbReference>
<dbReference type="NCBIfam" id="NF009805">
    <property type="entry name" value="PRK13289.1"/>
    <property type="match status" value="1"/>
</dbReference>
<feature type="binding site" evidence="15">
    <location>
        <begin position="392"/>
        <end position="395"/>
    </location>
    <ligand>
        <name>FAD</name>
        <dbReference type="ChEBI" id="CHEBI:57692"/>
    </ligand>
</feature>
<dbReference type="PROSITE" id="PS51384">
    <property type="entry name" value="FAD_FR"/>
    <property type="match status" value="1"/>
</dbReference>
<feature type="active site" description="Charge relay system" evidence="15">
    <location>
        <position position="137"/>
    </location>
</feature>
<comment type="domain">
    <text evidence="15">Consists of two distinct domains; an N-terminal heme-containing oxygen-binding domain and a C-terminal reductase domain with binding sites for FAD and NAD(P)H.</text>
</comment>
<evidence type="ECO:0000259" key="16">
    <source>
        <dbReference type="PROSITE" id="PS01033"/>
    </source>
</evidence>
<dbReference type="SUPFAM" id="SSF63380">
    <property type="entry name" value="Riboflavin synthase domain-like"/>
    <property type="match status" value="1"/>
</dbReference>
<dbReference type="GO" id="GO:0071949">
    <property type="term" value="F:FAD binding"/>
    <property type="evidence" value="ECO:0007669"/>
    <property type="project" value="InterPro"/>
</dbReference>
<dbReference type="PRINTS" id="PR00406">
    <property type="entry name" value="CYTB5RDTASE"/>
</dbReference>